<evidence type="ECO:0000313" key="3">
    <source>
        <dbReference type="EMBL" id="MBO1329601.1"/>
    </source>
</evidence>
<dbReference type="Gene3D" id="3.40.50.1390">
    <property type="entry name" value="Resolvase, N-terminal catalytic domain"/>
    <property type="match status" value="1"/>
</dbReference>
<evidence type="ECO:0000259" key="2">
    <source>
        <dbReference type="PROSITE" id="PS51737"/>
    </source>
</evidence>
<dbReference type="InterPro" id="IPR011109">
    <property type="entry name" value="DNA_bind_recombinase_dom"/>
</dbReference>
<evidence type="ECO:0000313" key="4">
    <source>
        <dbReference type="Proteomes" id="UP000664399"/>
    </source>
</evidence>
<dbReference type="InterPro" id="IPR006119">
    <property type="entry name" value="Resolv_N"/>
</dbReference>
<gene>
    <name evidence="3" type="ORF">J2D75_14175</name>
</gene>
<reference evidence="3 4" key="1">
    <citation type="submission" date="2021-03" db="EMBL/GenBank/DDBJ databases">
        <title>The complete genome sequence of Acetobacter suratthaniensis TBRC 1719.</title>
        <authorList>
            <person name="Charoenyingcharoen P."/>
            <person name="Yukphan P."/>
        </authorList>
    </citation>
    <scope>NUCLEOTIDE SEQUENCE [LARGE SCALE GENOMIC DNA]</scope>
    <source>
        <strain evidence="3 4">TBRC 1719</strain>
    </source>
</reference>
<comment type="caution">
    <text evidence="3">The sequence shown here is derived from an EMBL/GenBank/DDBJ whole genome shotgun (WGS) entry which is preliminary data.</text>
</comment>
<keyword evidence="4" id="KW-1185">Reference proteome</keyword>
<dbReference type="InterPro" id="IPR038109">
    <property type="entry name" value="DNA_bind_recomb_sf"/>
</dbReference>
<dbReference type="RefSeq" id="WP_207855435.1">
    <property type="nucleotide sequence ID" value="NZ_JAFVMG010000043.1"/>
</dbReference>
<feature type="domain" description="Recombinase" evidence="2">
    <location>
        <begin position="151"/>
        <end position="295"/>
    </location>
</feature>
<dbReference type="InterPro" id="IPR025827">
    <property type="entry name" value="Zn_ribbon_recom_dom"/>
</dbReference>
<dbReference type="PROSITE" id="PS51736">
    <property type="entry name" value="RECOMBINASES_3"/>
    <property type="match status" value="1"/>
</dbReference>
<dbReference type="SMART" id="SM00857">
    <property type="entry name" value="Resolvase"/>
    <property type="match status" value="1"/>
</dbReference>
<dbReference type="Proteomes" id="UP000664399">
    <property type="component" value="Unassembled WGS sequence"/>
</dbReference>
<dbReference type="InterPro" id="IPR036162">
    <property type="entry name" value="Resolvase-like_N_sf"/>
</dbReference>
<proteinExistence type="predicted"/>
<accession>A0ABS3LQF3</accession>
<dbReference type="Pfam" id="PF07508">
    <property type="entry name" value="Recombinase"/>
    <property type="match status" value="1"/>
</dbReference>
<dbReference type="SUPFAM" id="SSF53041">
    <property type="entry name" value="Resolvase-like"/>
    <property type="match status" value="1"/>
</dbReference>
<dbReference type="Pfam" id="PF00239">
    <property type="entry name" value="Resolvase"/>
    <property type="match status" value="1"/>
</dbReference>
<dbReference type="PANTHER" id="PTHR30461">
    <property type="entry name" value="DNA-INVERTASE FROM LAMBDOID PROPHAGE"/>
    <property type="match status" value="1"/>
</dbReference>
<dbReference type="InterPro" id="IPR050639">
    <property type="entry name" value="SSR_resolvase"/>
</dbReference>
<dbReference type="CDD" id="cd00338">
    <property type="entry name" value="Ser_Recombinase"/>
    <property type="match status" value="1"/>
</dbReference>
<dbReference type="EMBL" id="JAFVMG010000043">
    <property type="protein sequence ID" value="MBO1329601.1"/>
    <property type="molecule type" value="Genomic_DNA"/>
</dbReference>
<name>A0ABS3LQF3_9PROT</name>
<dbReference type="Gene3D" id="3.90.1750.20">
    <property type="entry name" value="Putative Large Serine Recombinase, Chain B, Domain 2"/>
    <property type="match status" value="1"/>
</dbReference>
<feature type="domain" description="Resolvase/invertase-type recombinase catalytic" evidence="1">
    <location>
        <begin position="3"/>
        <end position="152"/>
    </location>
</feature>
<sequence length="576" mass="64080">MIRVALYARYSSDNQRAASIDDQFRICRAHAKREKWKVVDTYHDAAISGASMILRPGIQTLLQDARRGHFSIVLAEALDRISRDQADVATLFKHLKFAGVTIVTLSEGEISELHVGLKGTMNALFLKDLAAKTHRGLQGRVEAGKSGGGLCYGYKVVRQFDAHGEPIRGDREIEPAEAAVVKRVFRDFAAGVSPRLIARTLNDEGVPGPQGNPWVDTTIRGHVQRGTGLINNELYIGRLVWNRLRYMKNPSTGRRVSRMNPESEWIIKDVPELRIIDDDLWQAVRRKQAEIAAKYANVITAVRKSAVNRLNGTHRPKALFSGMVFCGVCGGTYSLRQKDRFACSNRIARRGCTTTVTVGREELEERVLTGLKERLLAPEAAAEAMRAYVEETNRLNHERRASISAWKTELGKIEKGVKGIFDAIENGLYDEGIKQRLTELRQREQELRASLKEADDATPDIHPQVAEIFRQKVERLAASLNDPEDRPEATQALRALIEKIVITPGRKRGESFAVLHGELGRILRFTAQKGAETTKARANAGPLWNSVVAGAGLLLSLRQPQVESKAGLTGCFNELF</sequence>
<protein>
    <submittedName>
        <fullName evidence="3">Recombinase family protein</fullName>
    </submittedName>
</protein>
<evidence type="ECO:0000259" key="1">
    <source>
        <dbReference type="PROSITE" id="PS51736"/>
    </source>
</evidence>
<dbReference type="Pfam" id="PF13408">
    <property type="entry name" value="Zn_ribbon_recom"/>
    <property type="match status" value="1"/>
</dbReference>
<dbReference type="PROSITE" id="PS51737">
    <property type="entry name" value="RECOMBINASE_DNA_BIND"/>
    <property type="match status" value="1"/>
</dbReference>
<organism evidence="3 4">
    <name type="scientific">Acetobacter suratthaniensis</name>
    <dbReference type="NCBI Taxonomy" id="1502841"/>
    <lineage>
        <taxon>Bacteria</taxon>
        <taxon>Pseudomonadati</taxon>
        <taxon>Pseudomonadota</taxon>
        <taxon>Alphaproteobacteria</taxon>
        <taxon>Acetobacterales</taxon>
        <taxon>Acetobacteraceae</taxon>
        <taxon>Acetobacter</taxon>
    </lineage>
</organism>
<feature type="non-terminal residue" evidence="3">
    <location>
        <position position="576"/>
    </location>
</feature>
<dbReference type="PANTHER" id="PTHR30461:SF23">
    <property type="entry name" value="DNA RECOMBINASE-RELATED"/>
    <property type="match status" value="1"/>
</dbReference>